<dbReference type="Gene3D" id="3.30.470.20">
    <property type="entry name" value="ATP-grasp fold, B domain"/>
    <property type="match status" value="1"/>
</dbReference>
<keyword evidence="1" id="KW-0067">ATP-binding</keyword>
<dbReference type="GO" id="GO:0016874">
    <property type="term" value="F:ligase activity"/>
    <property type="evidence" value="ECO:0007669"/>
    <property type="project" value="UniProtKB-KW"/>
</dbReference>
<evidence type="ECO:0000259" key="3">
    <source>
        <dbReference type="PROSITE" id="PS50975"/>
    </source>
</evidence>
<dbReference type="Pfam" id="PF13607">
    <property type="entry name" value="Succ_CoA_lig"/>
    <property type="match status" value="1"/>
</dbReference>
<dbReference type="PANTHER" id="PTHR42793:SF1">
    <property type="entry name" value="PEPTIDYL-LYSINE N-ACETYLTRANSFERASE PATZ"/>
    <property type="match status" value="1"/>
</dbReference>
<keyword evidence="4" id="KW-0436">Ligase</keyword>
<dbReference type="SMART" id="SM00881">
    <property type="entry name" value="CoA_binding"/>
    <property type="match status" value="1"/>
</dbReference>
<evidence type="ECO:0000256" key="2">
    <source>
        <dbReference type="SAM" id="MobiDB-lite"/>
    </source>
</evidence>
<dbReference type="SUPFAM" id="SSF51735">
    <property type="entry name" value="NAD(P)-binding Rossmann-fold domains"/>
    <property type="match status" value="1"/>
</dbReference>
<dbReference type="Proteomes" id="UP001056455">
    <property type="component" value="Chromosome"/>
</dbReference>
<dbReference type="InterPro" id="IPR011761">
    <property type="entry name" value="ATP-grasp"/>
</dbReference>
<sequence>MTTMDGFFTPSSVALVGATDKSGWSLSTFNNLRDPEHGYPGEVYLVNPRTEVVHDTAAYPSLTAIGKPVDLAYVMTPVSVVPQVLREGAALGTRHYVVLTAGYGEVGGEGAVREQELADLAEELDLVVLGPNGNGFINAAMKTNPYGLPIPKPLISGNVGVVLQSGGLASNVLAFAQARNIGVSLLTSMGNETVVSVTDVVSALVDDPNTKSIALFLEAIRNPEEFREVANRALAAGKPIVALKVGRSEKASRTAQAHTGALVGDDKTIDAVFKQLGVVRVESLEDLMVTAGLLAETGPLPGNRIGVVTPSGGASEIIADRADMEGLDLPDFSPEITAELKAIVPEFATVANPLDVTGFVLLDRTLLGRAAEAAAKEPAIDLVVLLQDLPKSTPSMDDTVAAFTANAEILAKSPVPVVIMGNVLTDINEVGREVTRRSNYPMILGGIEHGMAAIGHAVRWSETYRRAQERRGTGDGGSVVRLPTTDASGVWAEHRAGSFLREHGVPIVPTELVSDADAAAAAADEVGYPVVLKAAAEGLAHKSDIGGVHLGLASADAVREAFGSMQASLAEHGHPESQAIIQPMRSSGTELLVGVVRDPQWGPTLAVAMGGIWVEVMADSALRVLPVDRQEVREAIEELRGVGMLRGARGTPATDLDALAAVIHQVGEIAVGLGDDLESLEINPLLVHGDRIEALDALITWRSDGEPNGGQGASTPSDDEVSRRGA</sequence>
<name>A0ABY4YW87_9MICO</name>
<dbReference type="InterPro" id="IPR036291">
    <property type="entry name" value="NAD(P)-bd_dom_sf"/>
</dbReference>
<accession>A0ABY4YW87</accession>
<dbReference type="RefSeq" id="WP_252593885.1">
    <property type="nucleotide sequence ID" value="NZ_CP099489.1"/>
</dbReference>
<evidence type="ECO:0000313" key="5">
    <source>
        <dbReference type="Proteomes" id="UP001056455"/>
    </source>
</evidence>
<dbReference type="InterPro" id="IPR013815">
    <property type="entry name" value="ATP_grasp_subdomain_1"/>
</dbReference>
<feature type="region of interest" description="Disordered" evidence="2">
    <location>
        <begin position="703"/>
        <end position="726"/>
    </location>
</feature>
<proteinExistence type="predicted"/>
<evidence type="ECO:0000313" key="4">
    <source>
        <dbReference type="EMBL" id="USQ80510.1"/>
    </source>
</evidence>
<dbReference type="InterPro" id="IPR003781">
    <property type="entry name" value="CoA-bd"/>
</dbReference>
<dbReference type="Pfam" id="PF13549">
    <property type="entry name" value="ATP-grasp_5"/>
    <property type="match status" value="1"/>
</dbReference>
<dbReference type="PANTHER" id="PTHR42793">
    <property type="entry name" value="COA BINDING DOMAIN CONTAINING PROTEIN"/>
    <property type="match status" value="1"/>
</dbReference>
<dbReference type="Pfam" id="PF13380">
    <property type="entry name" value="CoA_binding_2"/>
    <property type="match status" value="1"/>
</dbReference>
<dbReference type="InterPro" id="IPR016102">
    <property type="entry name" value="Succinyl-CoA_synth-like"/>
</dbReference>
<dbReference type="Gene3D" id="3.30.1490.20">
    <property type="entry name" value="ATP-grasp fold, A domain"/>
    <property type="match status" value="1"/>
</dbReference>
<keyword evidence="5" id="KW-1185">Reference proteome</keyword>
<feature type="domain" description="ATP-grasp" evidence="3">
    <location>
        <begin position="497"/>
        <end position="535"/>
    </location>
</feature>
<dbReference type="EMBL" id="CP099489">
    <property type="protein sequence ID" value="USQ80510.1"/>
    <property type="molecule type" value="Genomic_DNA"/>
</dbReference>
<keyword evidence="1" id="KW-0547">Nucleotide-binding</keyword>
<dbReference type="Gene3D" id="3.40.50.720">
    <property type="entry name" value="NAD(P)-binding Rossmann-like Domain"/>
    <property type="match status" value="1"/>
</dbReference>
<reference evidence="4" key="1">
    <citation type="submission" date="2022-06" db="EMBL/GenBank/DDBJ databases">
        <title>Ornithinimicrobium HY1793.</title>
        <authorList>
            <person name="Huang Y."/>
        </authorList>
    </citation>
    <scope>NUCLEOTIDE SEQUENCE</scope>
    <source>
        <strain evidence="4">HY1793</strain>
    </source>
</reference>
<organism evidence="4 5">
    <name type="scientific">Ornithinimicrobium faecis</name>
    <dbReference type="NCBI Taxonomy" id="2934158"/>
    <lineage>
        <taxon>Bacteria</taxon>
        <taxon>Bacillati</taxon>
        <taxon>Actinomycetota</taxon>
        <taxon>Actinomycetes</taxon>
        <taxon>Micrococcales</taxon>
        <taxon>Ornithinimicrobiaceae</taxon>
        <taxon>Ornithinimicrobium</taxon>
    </lineage>
</organism>
<dbReference type="SUPFAM" id="SSF52210">
    <property type="entry name" value="Succinyl-CoA synthetase domains"/>
    <property type="match status" value="2"/>
</dbReference>
<evidence type="ECO:0000256" key="1">
    <source>
        <dbReference type="PROSITE-ProRule" id="PRU00409"/>
    </source>
</evidence>
<gene>
    <name evidence="4" type="ORF">NF556_02255</name>
</gene>
<protein>
    <submittedName>
        <fullName evidence="4">Acetate--CoA ligase family protein</fullName>
    </submittedName>
</protein>
<dbReference type="InterPro" id="IPR032875">
    <property type="entry name" value="Succ_CoA_lig_flav_dom"/>
</dbReference>
<dbReference type="PROSITE" id="PS50975">
    <property type="entry name" value="ATP_GRASP"/>
    <property type="match status" value="1"/>
</dbReference>
<dbReference type="SUPFAM" id="SSF56059">
    <property type="entry name" value="Glutathione synthetase ATP-binding domain-like"/>
    <property type="match status" value="1"/>
</dbReference>
<dbReference type="Gene3D" id="3.40.50.261">
    <property type="entry name" value="Succinyl-CoA synthetase domains"/>
    <property type="match status" value="2"/>
</dbReference>